<comment type="similarity">
    <text evidence="2 10">Belongs to the peptidase T1B family. HslV subfamily.</text>
</comment>
<dbReference type="EMBL" id="JAANXD010000088">
    <property type="protein sequence ID" value="MBS1259300.1"/>
    <property type="molecule type" value="Genomic_DNA"/>
</dbReference>
<dbReference type="CDD" id="cd01913">
    <property type="entry name" value="protease_HslV"/>
    <property type="match status" value="1"/>
</dbReference>
<dbReference type="GO" id="GO:0009376">
    <property type="term" value="C:HslUV protease complex"/>
    <property type="evidence" value="ECO:0007669"/>
    <property type="project" value="UniProtKB-UniRule"/>
</dbReference>
<dbReference type="SUPFAM" id="SSF56235">
    <property type="entry name" value="N-terminal nucleophile aminohydrolases (Ntn hydrolases)"/>
    <property type="match status" value="1"/>
</dbReference>
<keyword evidence="9 10" id="KW-0915">Sodium</keyword>
<comment type="subcellular location">
    <subcellularLocation>
        <location evidence="1 10">Cytoplasm</location>
    </subcellularLocation>
</comment>
<dbReference type="InterPro" id="IPR023333">
    <property type="entry name" value="Proteasome_suB-type"/>
</dbReference>
<keyword evidence="8 10" id="KW-0378">Hydrolase</keyword>
<proteinExistence type="inferred from homology"/>
<feature type="binding site" evidence="10">
    <location>
        <position position="166"/>
    </location>
    <ligand>
        <name>Na(+)</name>
        <dbReference type="ChEBI" id="CHEBI:29101"/>
    </ligand>
</feature>
<protein>
    <recommendedName>
        <fullName evidence="10">ATP-dependent protease subunit HslV</fullName>
        <ecNumber evidence="10">3.4.25.2</ecNumber>
    </recommendedName>
</protein>
<dbReference type="PANTHER" id="PTHR32194">
    <property type="entry name" value="METALLOPROTEASE TLDD"/>
    <property type="match status" value="1"/>
</dbReference>
<feature type="binding site" evidence="10">
    <location>
        <position position="160"/>
    </location>
    <ligand>
        <name>Na(+)</name>
        <dbReference type="ChEBI" id="CHEBI:29101"/>
    </ligand>
</feature>
<dbReference type="InterPro" id="IPR029055">
    <property type="entry name" value="Ntn_hydrolases_N"/>
</dbReference>
<accession>A0A941W7B9</accession>
<evidence type="ECO:0000256" key="10">
    <source>
        <dbReference type="HAMAP-Rule" id="MF_00248"/>
    </source>
</evidence>
<keyword evidence="6 10" id="KW-0888">Threonine protease</keyword>
<sequence length="176" mass="19116">MFKSTTILSVRHKGVVAIGGDGQVTMSSFVVKKEACKIRKLYHEKVIVGFAGSAADAFALLERFESKLEKFQGNVLRSAHELAKDWRTDKVLRRLESLLIAVDKDCSLLVSGNGELIEPDDGILGIGSGGQFATAAARALVAHSELSAREIVEEALKITAEICVYTNANIRVEEIK</sequence>
<dbReference type="PIRSF" id="PIRSF039093">
    <property type="entry name" value="HslV"/>
    <property type="match status" value="1"/>
</dbReference>
<dbReference type="GO" id="GO:0004298">
    <property type="term" value="F:threonine-type endopeptidase activity"/>
    <property type="evidence" value="ECO:0007669"/>
    <property type="project" value="UniProtKB-KW"/>
</dbReference>
<dbReference type="NCBIfam" id="NF003964">
    <property type="entry name" value="PRK05456.1"/>
    <property type="match status" value="1"/>
</dbReference>
<gene>
    <name evidence="10" type="primary">hslV</name>
    <name evidence="11" type="ORF">MAG551_02369</name>
</gene>
<keyword evidence="4 10" id="KW-0021">Allosteric enzyme</keyword>
<comment type="caution">
    <text evidence="11">The sequence shown here is derived from an EMBL/GenBank/DDBJ whole genome shotgun (WGS) entry which is preliminary data.</text>
</comment>
<evidence type="ECO:0000256" key="6">
    <source>
        <dbReference type="ARBA" id="ARBA00022698"/>
    </source>
</evidence>
<dbReference type="PROSITE" id="PS51476">
    <property type="entry name" value="PROTEASOME_BETA_2"/>
    <property type="match status" value="1"/>
</dbReference>
<dbReference type="Pfam" id="PF00227">
    <property type="entry name" value="Proteasome"/>
    <property type="match status" value="1"/>
</dbReference>
<keyword evidence="7 10" id="KW-0479">Metal-binding</keyword>
<dbReference type="GO" id="GO:0005839">
    <property type="term" value="C:proteasome core complex"/>
    <property type="evidence" value="ECO:0007669"/>
    <property type="project" value="InterPro"/>
</dbReference>
<evidence type="ECO:0000256" key="4">
    <source>
        <dbReference type="ARBA" id="ARBA00022533"/>
    </source>
</evidence>
<feature type="binding site" evidence="10">
    <location>
        <position position="163"/>
    </location>
    <ligand>
        <name>Na(+)</name>
        <dbReference type="ChEBI" id="CHEBI:29101"/>
    </ligand>
</feature>
<dbReference type="InterPro" id="IPR022281">
    <property type="entry name" value="ATP-dep_Prtase_HsIV_su"/>
</dbReference>
<dbReference type="NCBIfam" id="TIGR03692">
    <property type="entry name" value="ATP_dep_HslV"/>
    <property type="match status" value="1"/>
</dbReference>
<dbReference type="PANTHER" id="PTHR32194:SF0">
    <property type="entry name" value="ATP-DEPENDENT PROTEASE SUBUNIT HSLV"/>
    <property type="match status" value="1"/>
</dbReference>
<evidence type="ECO:0000256" key="1">
    <source>
        <dbReference type="ARBA" id="ARBA00004496"/>
    </source>
</evidence>
<keyword evidence="3 10" id="KW-0963">Cytoplasm</keyword>
<evidence type="ECO:0000256" key="9">
    <source>
        <dbReference type="ARBA" id="ARBA00023053"/>
    </source>
</evidence>
<comment type="function">
    <text evidence="10">Protease subunit of a proteasome-like degradation complex believed to be a general protein degrading machinery.</text>
</comment>
<dbReference type="Proteomes" id="UP000722750">
    <property type="component" value="Unassembled WGS sequence"/>
</dbReference>
<keyword evidence="5 10" id="KW-0645">Protease</keyword>
<comment type="activity regulation">
    <text evidence="10">Allosterically activated by HslU binding.</text>
</comment>
<comment type="subunit">
    <text evidence="10">A double ring-shaped homohexamer of HslV is capped on each side by a ring-shaped HslU homohexamer. The assembly of the HslU/HslV complex is dependent on binding of ATP.</text>
</comment>
<name>A0A941W7B9_9BACT</name>
<feature type="active site" evidence="10">
    <location>
        <position position="5"/>
    </location>
</feature>
<dbReference type="GO" id="GO:0046872">
    <property type="term" value="F:metal ion binding"/>
    <property type="evidence" value="ECO:0007669"/>
    <property type="project" value="UniProtKB-KW"/>
</dbReference>
<dbReference type="Gene3D" id="3.60.20.10">
    <property type="entry name" value="Glutamine Phosphoribosylpyrophosphate, subunit 1, domain 1"/>
    <property type="match status" value="1"/>
</dbReference>
<evidence type="ECO:0000256" key="5">
    <source>
        <dbReference type="ARBA" id="ARBA00022670"/>
    </source>
</evidence>
<dbReference type="HAMAP" id="MF_00248">
    <property type="entry name" value="HslV"/>
    <property type="match status" value="1"/>
</dbReference>
<dbReference type="GO" id="GO:0051603">
    <property type="term" value="P:proteolysis involved in protein catabolic process"/>
    <property type="evidence" value="ECO:0007669"/>
    <property type="project" value="InterPro"/>
</dbReference>
<evidence type="ECO:0000256" key="2">
    <source>
        <dbReference type="ARBA" id="ARBA00006053"/>
    </source>
</evidence>
<dbReference type="AlphaFoldDB" id="A0A941W7B9"/>
<comment type="catalytic activity">
    <reaction evidence="10">
        <text>ATP-dependent cleavage of peptide bonds with broad specificity.</text>
        <dbReference type="EC" id="3.4.25.2"/>
    </reaction>
</comment>
<evidence type="ECO:0000256" key="8">
    <source>
        <dbReference type="ARBA" id="ARBA00022801"/>
    </source>
</evidence>
<evidence type="ECO:0000256" key="3">
    <source>
        <dbReference type="ARBA" id="ARBA00022490"/>
    </source>
</evidence>
<evidence type="ECO:0000256" key="7">
    <source>
        <dbReference type="ARBA" id="ARBA00022723"/>
    </source>
</evidence>
<dbReference type="EC" id="3.4.25.2" evidence="10"/>
<organism evidence="11 12">
    <name type="scientific">Candidatus Scalindua arabica</name>
    <dbReference type="NCBI Taxonomy" id="1127984"/>
    <lineage>
        <taxon>Bacteria</taxon>
        <taxon>Pseudomonadati</taxon>
        <taxon>Planctomycetota</taxon>
        <taxon>Candidatus Brocadiia</taxon>
        <taxon>Candidatus Brocadiales</taxon>
        <taxon>Candidatus Scalinduaceae</taxon>
        <taxon>Candidatus Scalindua</taxon>
    </lineage>
</organism>
<evidence type="ECO:0000313" key="11">
    <source>
        <dbReference type="EMBL" id="MBS1259300.1"/>
    </source>
</evidence>
<evidence type="ECO:0000313" key="12">
    <source>
        <dbReference type="Proteomes" id="UP000722750"/>
    </source>
</evidence>
<reference evidence="11" key="1">
    <citation type="journal article" date="2021" name="ISME J.">
        <title>Fine-scale metabolic discontinuity in a stratified prokaryote microbiome of a Red Sea deep halocline.</title>
        <authorList>
            <person name="Michoud G."/>
            <person name="Ngugi D.K."/>
            <person name="Barozzi A."/>
            <person name="Merlino G."/>
            <person name="Calleja M.L."/>
            <person name="Delgado-Huertas A."/>
            <person name="Moran X.A.G."/>
            <person name="Daffonchio D."/>
        </authorList>
    </citation>
    <scope>NUCLEOTIDE SEQUENCE</scope>
    <source>
        <strain evidence="11">SuakinDeep_MAG55_1</strain>
    </source>
</reference>
<dbReference type="InterPro" id="IPR001353">
    <property type="entry name" value="Proteasome_sua/b"/>
</dbReference>